<keyword evidence="5" id="KW-1185">Reference proteome</keyword>
<dbReference type="InterPro" id="IPR001789">
    <property type="entry name" value="Sig_transdc_resp-reg_receiver"/>
</dbReference>
<dbReference type="PROSITE" id="PS50110">
    <property type="entry name" value="RESPONSE_REGULATORY"/>
    <property type="match status" value="1"/>
</dbReference>
<dbReference type="STRING" id="555088.DealDRAFT_3018"/>
<dbReference type="GO" id="GO:0009898">
    <property type="term" value="C:cytoplasmic side of plasma membrane"/>
    <property type="evidence" value="ECO:0007669"/>
    <property type="project" value="TreeGrafter"/>
</dbReference>
<feature type="compositionally biased region" description="Basic and acidic residues" evidence="2">
    <location>
        <begin position="450"/>
        <end position="460"/>
    </location>
</feature>
<dbReference type="Proteomes" id="UP000006443">
    <property type="component" value="Unassembled WGS sequence"/>
</dbReference>
<dbReference type="eggNOG" id="COG4753">
    <property type="taxonomic scope" value="Bacteria"/>
</dbReference>
<evidence type="ECO:0000256" key="2">
    <source>
        <dbReference type="SAM" id="MobiDB-lite"/>
    </source>
</evidence>
<feature type="domain" description="Response regulatory" evidence="3">
    <location>
        <begin position="5"/>
        <end position="121"/>
    </location>
</feature>
<dbReference type="InterPro" id="IPR011006">
    <property type="entry name" value="CheY-like_superfamily"/>
</dbReference>
<dbReference type="GO" id="GO:0005524">
    <property type="term" value="F:ATP binding"/>
    <property type="evidence" value="ECO:0007669"/>
    <property type="project" value="TreeGrafter"/>
</dbReference>
<dbReference type="Pfam" id="PF00072">
    <property type="entry name" value="Response_reg"/>
    <property type="match status" value="1"/>
</dbReference>
<dbReference type="CDD" id="cd17535">
    <property type="entry name" value="REC_NarL-like"/>
    <property type="match status" value="1"/>
</dbReference>
<feature type="compositionally biased region" description="Basic and acidic residues" evidence="2">
    <location>
        <begin position="250"/>
        <end position="274"/>
    </location>
</feature>
<dbReference type="Gene3D" id="3.40.50.300">
    <property type="entry name" value="P-loop containing nucleotide triphosphate hydrolases"/>
    <property type="match status" value="1"/>
</dbReference>
<dbReference type="InterPro" id="IPR050625">
    <property type="entry name" value="ParA/MinD_ATPase"/>
</dbReference>
<dbReference type="GO" id="GO:0016887">
    <property type="term" value="F:ATP hydrolysis activity"/>
    <property type="evidence" value="ECO:0007669"/>
    <property type="project" value="TreeGrafter"/>
</dbReference>
<feature type="compositionally biased region" description="Basic and acidic residues" evidence="2">
    <location>
        <begin position="427"/>
        <end position="443"/>
    </location>
</feature>
<dbReference type="AlphaFoldDB" id="C0GKK9"/>
<dbReference type="Gene3D" id="3.40.50.2300">
    <property type="match status" value="1"/>
</dbReference>
<feature type="compositionally biased region" description="Basic and acidic residues" evidence="2">
    <location>
        <begin position="302"/>
        <end position="324"/>
    </location>
</feature>
<evidence type="ECO:0000259" key="3">
    <source>
        <dbReference type="PROSITE" id="PS50110"/>
    </source>
</evidence>
<evidence type="ECO:0000313" key="5">
    <source>
        <dbReference type="Proteomes" id="UP000006443"/>
    </source>
</evidence>
<dbReference type="RefSeq" id="WP_008519007.1">
    <property type="nucleotide sequence ID" value="NZ_ACJM01000025.1"/>
</dbReference>
<feature type="compositionally biased region" description="Basic and acidic residues" evidence="2">
    <location>
        <begin position="398"/>
        <end position="418"/>
    </location>
</feature>
<dbReference type="PANTHER" id="PTHR43384:SF13">
    <property type="entry name" value="SLR0110 PROTEIN"/>
    <property type="match status" value="1"/>
</dbReference>
<dbReference type="EMBL" id="ACJM01000025">
    <property type="protein sequence ID" value="EEG76101.1"/>
    <property type="molecule type" value="Genomic_DNA"/>
</dbReference>
<name>C0GKK9_DETAL</name>
<dbReference type="Pfam" id="PF13614">
    <property type="entry name" value="AAA_31"/>
    <property type="match status" value="1"/>
</dbReference>
<dbReference type="InterPro" id="IPR027417">
    <property type="entry name" value="P-loop_NTPase"/>
</dbReference>
<dbReference type="GO" id="GO:0005829">
    <property type="term" value="C:cytosol"/>
    <property type="evidence" value="ECO:0007669"/>
    <property type="project" value="TreeGrafter"/>
</dbReference>
<keyword evidence="1" id="KW-0597">Phosphoprotein</keyword>
<dbReference type="PANTHER" id="PTHR43384">
    <property type="entry name" value="SEPTUM SITE-DETERMINING PROTEIN MIND HOMOLOG, CHLOROPLASTIC-RELATED"/>
    <property type="match status" value="1"/>
</dbReference>
<feature type="modified residue" description="4-aspartylphosphate" evidence="1">
    <location>
        <position position="56"/>
    </location>
</feature>
<dbReference type="OrthoDB" id="9794577at2"/>
<dbReference type="SMART" id="SM00448">
    <property type="entry name" value="REC"/>
    <property type="match status" value="1"/>
</dbReference>
<sequence>MEKIKLLVVDDIPQTRKDIIRLLYFEDDMVVVGEAVDGTDALQKIAELQPDVVLMDINMPQMDGITATERACQMYPQVAVVIISIQGESEYLKKAMVAGARDYLVKPLGSEEMAGTIRSVYKQQKRRMVQQSSVAEIPSPETERVTQEYTDQPHQRQEKEYSSFTEQKTRDREYPGHYEQQANYERQSEPPPRESGYYPNNPERQVRGPMDTPPQVRHNPESYHQPGTIDRDLGPYPRQQDVCNTQHTQQDWETRAGREQAFERRDQTAPHFDEQQGVPQKVNKPPQSNQQRESGRHQGYYGDEREPQPYYQHKETSHSREDRQPFYGNNSSMESPPDVRQNERLAENISPERYNVQTPPRESVRQETYAKPKPEVEENPPRTESPRQEGFVKPNPDTQEKTSRKEASEQNHYNERPQKPAQQETPVKQKEAQEPQRREEPARESTVQHQRPERSSSDEKPLGMVTAVFCGKGGVGKTTIATNLAVVLAQQEKKKVALVDYDLQFGDVSVLLNLSDGKNISDLIQDADTITKELIENYMIRHFTGIDILPAPLFPQDAEYITSDHTDEILRVLKDNYDYVIVDTAATFNEINLQVMDLADSILLVTTRDIVTIKNTKTSLNILESLNYRDKIRVVLNRSDQDLGVGVTDLEKGLEITVSHQVNSDEKSLIAAINKGVPVAVSHSNTEITRSFKRLCDRLTGKRQQNSQEKQSKGIINRMFSL</sequence>
<dbReference type="InterPro" id="IPR058245">
    <property type="entry name" value="NreC/VraR/RcsB-like_REC"/>
</dbReference>
<dbReference type="SUPFAM" id="SSF52540">
    <property type="entry name" value="P-loop containing nucleoside triphosphate hydrolases"/>
    <property type="match status" value="1"/>
</dbReference>
<evidence type="ECO:0000256" key="1">
    <source>
        <dbReference type="PROSITE-ProRule" id="PRU00169"/>
    </source>
</evidence>
<gene>
    <name evidence="4" type="ORF">DealDRAFT_3018</name>
</gene>
<protein>
    <submittedName>
        <fullName evidence="4">Response regulator receiver protein</fullName>
    </submittedName>
</protein>
<dbReference type="InterPro" id="IPR025669">
    <property type="entry name" value="AAA_dom"/>
</dbReference>
<feature type="region of interest" description="Disordered" evidence="2">
    <location>
        <begin position="131"/>
        <end position="460"/>
    </location>
</feature>
<dbReference type="GO" id="GO:0000160">
    <property type="term" value="P:phosphorelay signal transduction system"/>
    <property type="evidence" value="ECO:0007669"/>
    <property type="project" value="InterPro"/>
</dbReference>
<organism evidence="4 5">
    <name type="scientific">Dethiobacter alkaliphilus AHT 1</name>
    <dbReference type="NCBI Taxonomy" id="555088"/>
    <lineage>
        <taxon>Bacteria</taxon>
        <taxon>Bacillati</taxon>
        <taxon>Bacillota</taxon>
        <taxon>Dethiobacteria</taxon>
        <taxon>Dethiobacterales</taxon>
        <taxon>Dethiobacteraceae</taxon>
        <taxon>Dethiobacter</taxon>
    </lineage>
</organism>
<dbReference type="eggNOG" id="COG4963">
    <property type="taxonomic scope" value="Bacteria"/>
</dbReference>
<dbReference type="SUPFAM" id="SSF52172">
    <property type="entry name" value="CheY-like"/>
    <property type="match status" value="1"/>
</dbReference>
<feature type="compositionally biased region" description="Basic and acidic residues" evidence="2">
    <location>
        <begin position="141"/>
        <end position="176"/>
    </location>
</feature>
<reference evidence="4 5" key="1">
    <citation type="submission" date="2009-02" db="EMBL/GenBank/DDBJ databases">
        <title>Sequencing of the draft genome and assembly of Dethiobacter alkaliphilus AHT 1.</title>
        <authorList>
            <consortium name="US DOE Joint Genome Institute (JGI-PGF)"/>
            <person name="Lucas S."/>
            <person name="Copeland A."/>
            <person name="Lapidus A."/>
            <person name="Glavina del Rio T."/>
            <person name="Dalin E."/>
            <person name="Tice H."/>
            <person name="Bruce D."/>
            <person name="Goodwin L."/>
            <person name="Pitluck S."/>
            <person name="Larimer F."/>
            <person name="Land M.L."/>
            <person name="Hauser L."/>
            <person name="Muyzer G."/>
        </authorList>
    </citation>
    <scope>NUCLEOTIDE SEQUENCE [LARGE SCALE GENOMIC DNA]</scope>
    <source>
        <strain evidence="4 5">AHT 1</strain>
    </source>
</reference>
<feature type="compositionally biased region" description="Basic and acidic residues" evidence="2">
    <location>
        <begin position="362"/>
        <end position="387"/>
    </location>
</feature>
<proteinExistence type="predicted"/>
<dbReference type="GO" id="GO:0051782">
    <property type="term" value="P:negative regulation of cell division"/>
    <property type="evidence" value="ECO:0007669"/>
    <property type="project" value="TreeGrafter"/>
</dbReference>
<comment type="caution">
    <text evidence="4">The sequence shown here is derived from an EMBL/GenBank/DDBJ whole genome shotgun (WGS) entry which is preliminary data.</text>
</comment>
<accession>C0GKK9</accession>
<evidence type="ECO:0000313" key="4">
    <source>
        <dbReference type="EMBL" id="EEG76101.1"/>
    </source>
</evidence>